<dbReference type="OMA" id="YCCTEEF"/>
<comment type="similarity">
    <text evidence="1">Belongs to the thaumatin family.</text>
</comment>
<evidence type="ECO:0000313" key="7">
    <source>
        <dbReference type="Proteomes" id="UP000295252"/>
    </source>
</evidence>
<dbReference type="AlphaFoldDB" id="A0A068UGR7"/>
<reference evidence="7" key="1">
    <citation type="journal article" date="2014" name="Science">
        <title>The coffee genome provides insight into the convergent evolution of caffeine biosynthesis.</title>
        <authorList>
            <person name="Denoeud F."/>
            <person name="Carretero-Paulet L."/>
            <person name="Dereeper A."/>
            <person name="Droc G."/>
            <person name="Guyot R."/>
            <person name="Pietrella M."/>
            <person name="Zheng C."/>
            <person name="Alberti A."/>
            <person name="Anthony F."/>
            <person name="Aprea G."/>
            <person name="Aury J.M."/>
            <person name="Bento P."/>
            <person name="Bernard M."/>
            <person name="Bocs S."/>
            <person name="Campa C."/>
            <person name="Cenci A."/>
            <person name="Combes M.C."/>
            <person name="Crouzillat D."/>
            <person name="Da Silva C."/>
            <person name="Daddiego L."/>
            <person name="De Bellis F."/>
            <person name="Dussert S."/>
            <person name="Garsmeur O."/>
            <person name="Gayraud T."/>
            <person name="Guignon V."/>
            <person name="Jahn K."/>
            <person name="Jamilloux V."/>
            <person name="Joet T."/>
            <person name="Labadie K."/>
            <person name="Lan T."/>
            <person name="Leclercq J."/>
            <person name="Lepelley M."/>
            <person name="Leroy T."/>
            <person name="Li L.T."/>
            <person name="Librado P."/>
            <person name="Lopez L."/>
            <person name="Munoz A."/>
            <person name="Noel B."/>
            <person name="Pallavicini A."/>
            <person name="Perrotta G."/>
            <person name="Poncet V."/>
            <person name="Pot D."/>
            <person name="Priyono X."/>
            <person name="Rigoreau M."/>
            <person name="Rouard M."/>
            <person name="Rozas J."/>
            <person name="Tranchant-Dubreuil C."/>
            <person name="VanBuren R."/>
            <person name="Zhang Q."/>
            <person name="Andrade A.C."/>
            <person name="Argout X."/>
            <person name="Bertrand B."/>
            <person name="de Kochko A."/>
            <person name="Graziosi G."/>
            <person name="Henry R.J."/>
            <person name="Jayarama X."/>
            <person name="Ming R."/>
            <person name="Nagai C."/>
            <person name="Rounsley S."/>
            <person name="Sankoff D."/>
            <person name="Giuliano G."/>
            <person name="Albert V.A."/>
            <person name="Wincker P."/>
            <person name="Lashermes P."/>
        </authorList>
    </citation>
    <scope>NUCLEOTIDE SEQUENCE [LARGE SCALE GENOMIC DNA]</scope>
    <source>
        <strain evidence="7">cv. DH200-94</strain>
    </source>
</reference>
<feature type="disulfide bond" evidence="4">
    <location>
        <begin position="183"/>
        <end position="193"/>
    </location>
</feature>
<keyword evidence="2 5" id="KW-0732">Signal</keyword>
<evidence type="ECO:0000256" key="5">
    <source>
        <dbReference type="SAM" id="SignalP"/>
    </source>
</evidence>
<dbReference type="Gene3D" id="2.60.110.10">
    <property type="entry name" value="Thaumatin"/>
    <property type="match status" value="1"/>
</dbReference>
<feature type="disulfide bond" evidence="4">
    <location>
        <begin position="76"/>
        <end position="86"/>
    </location>
</feature>
<evidence type="ECO:0000256" key="4">
    <source>
        <dbReference type="PIRSR" id="PIRSR002703-1"/>
    </source>
</evidence>
<evidence type="ECO:0008006" key="8">
    <source>
        <dbReference type="Google" id="ProtNLM"/>
    </source>
</evidence>
<dbReference type="Pfam" id="PF00314">
    <property type="entry name" value="Thaumatin"/>
    <property type="match status" value="1"/>
</dbReference>
<dbReference type="PIRSF" id="PIRSF002703">
    <property type="entry name" value="Thaumatin"/>
    <property type="match status" value="1"/>
</dbReference>
<dbReference type="EMBL" id="HG739111">
    <property type="protein sequence ID" value="CDP07730.1"/>
    <property type="molecule type" value="Genomic_DNA"/>
</dbReference>
<dbReference type="Proteomes" id="UP000295252">
    <property type="component" value="Chromosome IV"/>
</dbReference>
<evidence type="ECO:0000313" key="6">
    <source>
        <dbReference type="EMBL" id="CDP07730.1"/>
    </source>
</evidence>
<feature type="disulfide bond" evidence="4">
    <location>
        <begin position="28"/>
        <end position="233"/>
    </location>
</feature>
<protein>
    <recommendedName>
        <fullName evidence="8">Thaumatin-like protein</fullName>
    </recommendedName>
</protein>
<dbReference type="InterPro" id="IPR037176">
    <property type="entry name" value="Osmotin/thaumatin-like_sf"/>
</dbReference>
<accession>A0A068UGR7</accession>
<feature type="disulfide bond" evidence="4">
    <location>
        <begin position="141"/>
        <end position="223"/>
    </location>
</feature>
<name>A0A068UGR7_COFCA</name>
<feature type="signal peptide" evidence="5">
    <location>
        <begin position="1"/>
        <end position="19"/>
    </location>
</feature>
<proteinExistence type="inferred from homology"/>
<dbReference type="CDD" id="cd09218">
    <property type="entry name" value="TLP-PA"/>
    <property type="match status" value="1"/>
</dbReference>
<dbReference type="InParanoid" id="A0A068UGR7"/>
<dbReference type="STRING" id="49390.A0A068UGR7"/>
<dbReference type="PhylomeDB" id="A0A068UGR7"/>
<feature type="disulfide bond" evidence="4">
    <location>
        <begin position="154"/>
        <end position="169"/>
    </location>
</feature>
<gene>
    <name evidence="6" type="ORF">GSCOC_T00025080001</name>
</gene>
<dbReference type="InterPro" id="IPR017949">
    <property type="entry name" value="Thaumatin_CS"/>
</dbReference>
<dbReference type="PROSITE" id="PS00316">
    <property type="entry name" value="THAUMATIN_1"/>
    <property type="match status" value="1"/>
</dbReference>
<feature type="disulfide bond" evidence="4">
    <location>
        <begin position="91"/>
        <end position="97"/>
    </location>
</feature>
<dbReference type="PROSITE" id="PS51367">
    <property type="entry name" value="THAUMATIN_2"/>
    <property type="match status" value="1"/>
</dbReference>
<dbReference type="FunFam" id="2.60.110.10:FF:000002">
    <property type="entry name" value="Thaumatin-like protein 1a"/>
    <property type="match status" value="1"/>
</dbReference>
<organism evidence="6 7">
    <name type="scientific">Coffea canephora</name>
    <name type="common">Robusta coffee</name>
    <dbReference type="NCBI Taxonomy" id="49390"/>
    <lineage>
        <taxon>Eukaryota</taxon>
        <taxon>Viridiplantae</taxon>
        <taxon>Streptophyta</taxon>
        <taxon>Embryophyta</taxon>
        <taxon>Tracheophyta</taxon>
        <taxon>Spermatophyta</taxon>
        <taxon>Magnoliopsida</taxon>
        <taxon>eudicotyledons</taxon>
        <taxon>Gunneridae</taxon>
        <taxon>Pentapetalae</taxon>
        <taxon>asterids</taxon>
        <taxon>lamiids</taxon>
        <taxon>Gentianales</taxon>
        <taxon>Rubiaceae</taxon>
        <taxon>Ixoroideae</taxon>
        <taxon>Gardenieae complex</taxon>
        <taxon>Bertiereae - Coffeeae clade</taxon>
        <taxon>Coffeeae</taxon>
        <taxon>Coffea</taxon>
    </lineage>
</organism>
<evidence type="ECO:0000256" key="2">
    <source>
        <dbReference type="ARBA" id="ARBA00022729"/>
    </source>
</evidence>
<sequence length="233" mass="24760">MALGRLCFVLLFSYLGADAKLFTFRNDCEVTLWPGILANAGKPQLANGGFRLPPHSAATIFAPTGWAGRFWARSQCTFDETGNGKCATGDCGGALRCNGAGGVPPATLAEFSLDNPKDFYDISLVDGFNIPISIVPSLTNCSGAECTADLNRQCRPELQVTSDGKVVACKSACLAFGKPEFCCTGSYSNPNTCKPSVYSKEFKAACPTAYSYAFDDPTSTFTCQGADYSIIFC</sequence>
<dbReference type="Gramene" id="CDP07730">
    <property type="protein sequence ID" value="CDP07730"/>
    <property type="gene ID" value="GSCOC_T00025080001"/>
</dbReference>
<feature type="disulfide bond" evidence="4">
    <location>
        <begin position="173"/>
        <end position="182"/>
    </location>
</feature>
<feature type="chain" id="PRO_5001657654" description="Thaumatin-like protein" evidence="5">
    <location>
        <begin position="20"/>
        <end position="233"/>
    </location>
</feature>
<dbReference type="PANTHER" id="PTHR31048">
    <property type="entry name" value="OS03G0233200 PROTEIN"/>
    <property type="match status" value="1"/>
</dbReference>
<dbReference type="PRINTS" id="PR00347">
    <property type="entry name" value="THAUMATIN"/>
</dbReference>
<feature type="disulfide bond" evidence="4">
    <location>
        <begin position="146"/>
        <end position="206"/>
    </location>
</feature>
<dbReference type="SMART" id="SM00205">
    <property type="entry name" value="THN"/>
    <property type="match status" value="1"/>
</dbReference>
<evidence type="ECO:0000256" key="3">
    <source>
        <dbReference type="ARBA" id="ARBA00023157"/>
    </source>
</evidence>
<dbReference type="InterPro" id="IPR001938">
    <property type="entry name" value="Thaumatin"/>
</dbReference>
<dbReference type="SUPFAM" id="SSF49870">
    <property type="entry name" value="Osmotin, thaumatin-like protein"/>
    <property type="match status" value="1"/>
</dbReference>
<keyword evidence="3 4" id="KW-1015">Disulfide bond</keyword>
<dbReference type="OrthoDB" id="430315at2759"/>
<keyword evidence="7" id="KW-1185">Reference proteome</keyword>
<evidence type="ECO:0000256" key="1">
    <source>
        <dbReference type="ARBA" id="ARBA00010607"/>
    </source>
</evidence>